<protein>
    <submittedName>
        <fullName evidence="1">Uncharacterized protein</fullName>
    </submittedName>
</protein>
<sequence length="204" mass="22061">MRRRTIRAPLLILAALAYLMTITTPCLAEAEGDLTGLWTFRSEEDQTFGDTLTVGDFTAAIFHKGTILSGAATGGEANPWNGMVTGSYEEGWVDLQVLLIREPLTILRMVGSFQEPGDLVGTAVSSDERGSGWRGGFSATMKTPDTSLYQPAAKKPLSFVPTVSGGISDFAEMALPSPVEEAPKRRTVHVISYTRDTIYARPVM</sequence>
<comment type="caution">
    <text evidence="1">The sequence shown here is derived from an EMBL/GenBank/DDBJ whole genome shotgun (WGS) entry which is preliminary data.</text>
</comment>
<organism evidence="1 2">
    <name type="scientific">Candidatus Methanocrinis natronophilus</name>
    <dbReference type="NCBI Taxonomy" id="3033396"/>
    <lineage>
        <taxon>Archaea</taxon>
        <taxon>Methanobacteriati</taxon>
        <taxon>Methanobacteriota</taxon>
        <taxon>Stenosarchaea group</taxon>
        <taxon>Methanomicrobia</taxon>
        <taxon>Methanotrichales</taxon>
        <taxon>Methanotrichaceae</taxon>
        <taxon>Methanocrinis</taxon>
    </lineage>
</organism>
<name>A0ABT5X8B5_9EURY</name>
<dbReference type="EMBL" id="JARFPK010000022">
    <property type="protein sequence ID" value="MDF0590939.1"/>
    <property type="molecule type" value="Genomic_DNA"/>
</dbReference>
<keyword evidence="2" id="KW-1185">Reference proteome</keyword>
<reference evidence="1 2" key="1">
    <citation type="submission" date="2023-03" db="EMBL/GenBank/DDBJ databases">
        <title>WGS of Methanotrichaceae archaeon Mx.</title>
        <authorList>
            <person name="Sorokin D.Y."/>
            <person name="Merkel A.Y."/>
        </authorList>
    </citation>
    <scope>NUCLEOTIDE SEQUENCE [LARGE SCALE GENOMIC DNA]</scope>
    <source>
        <strain evidence="1 2">Mx</strain>
    </source>
</reference>
<dbReference type="RefSeq" id="WP_316966684.1">
    <property type="nucleotide sequence ID" value="NZ_JARFPK010000022.1"/>
</dbReference>
<evidence type="ECO:0000313" key="2">
    <source>
        <dbReference type="Proteomes" id="UP001220010"/>
    </source>
</evidence>
<dbReference type="Proteomes" id="UP001220010">
    <property type="component" value="Unassembled WGS sequence"/>
</dbReference>
<gene>
    <name evidence="1" type="ORF">P0O15_07135</name>
</gene>
<evidence type="ECO:0000313" key="1">
    <source>
        <dbReference type="EMBL" id="MDF0590939.1"/>
    </source>
</evidence>
<accession>A0ABT5X8B5</accession>
<proteinExistence type="predicted"/>